<evidence type="ECO:0000313" key="5">
    <source>
        <dbReference type="Proteomes" id="UP000217784"/>
    </source>
</evidence>
<accession>A0A2A2H6G9</accession>
<dbReference type="Gene3D" id="2.60.40.10">
    <property type="entry name" value="Immunoglobulins"/>
    <property type="match status" value="3"/>
</dbReference>
<dbReference type="Pfam" id="PF13290">
    <property type="entry name" value="CHB_HEX_C_1"/>
    <property type="match status" value="1"/>
</dbReference>
<keyword evidence="5" id="KW-1185">Reference proteome</keyword>
<dbReference type="Proteomes" id="UP000217784">
    <property type="component" value="Unassembled WGS sequence"/>
</dbReference>
<dbReference type="SMART" id="SM00710">
    <property type="entry name" value="PbH1"/>
    <property type="match status" value="6"/>
</dbReference>
<dbReference type="InterPro" id="IPR013783">
    <property type="entry name" value="Ig-like_fold"/>
</dbReference>
<dbReference type="InterPro" id="IPR012334">
    <property type="entry name" value="Pectin_lyas_fold"/>
</dbReference>
<dbReference type="RefSeq" id="WP_069585265.1">
    <property type="nucleotide sequence ID" value="NZ_LMVM01000012.1"/>
</dbReference>
<dbReference type="InterPro" id="IPR011050">
    <property type="entry name" value="Pectin_lyase_fold/virulence"/>
</dbReference>
<comment type="caution">
    <text evidence="4">The sequence shown here is derived from an EMBL/GenBank/DDBJ whole genome shotgun (WGS) entry which is preliminary data.</text>
</comment>
<keyword evidence="1" id="KW-0732">Signal</keyword>
<reference evidence="4 5" key="1">
    <citation type="journal article" date="2017" name="BMC Genomics">
        <title>Genomic analysis of methanogenic archaea reveals a shift towards energy conservation.</title>
        <authorList>
            <person name="Gilmore S.P."/>
            <person name="Henske J.K."/>
            <person name="Sexton J.A."/>
            <person name="Solomon K.V."/>
            <person name="Seppala S."/>
            <person name="Yoo J.I."/>
            <person name="Huyett L.M."/>
            <person name="Pressman A."/>
            <person name="Cogan J.Z."/>
            <person name="Kivenson V."/>
            <person name="Peng X."/>
            <person name="Tan Y."/>
            <person name="Valentine D.L."/>
            <person name="O'Malley M.A."/>
        </authorList>
    </citation>
    <scope>NUCLEOTIDE SEQUENCE [LARGE SCALE GENOMIC DNA]</scope>
    <source>
        <strain evidence="4 5">M.o.H.</strain>
    </source>
</reference>
<dbReference type="SUPFAM" id="SSF51126">
    <property type="entry name" value="Pectin lyase-like"/>
    <property type="match status" value="2"/>
</dbReference>
<proteinExistence type="predicted"/>
<feature type="domain" description="SbsA Ig-like" evidence="2">
    <location>
        <begin position="1514"/>
        <end position="1617"/>
    </location>
</feature>
<dbReference type="InterPro" id="IPR008964">
    <property type="entry name" value="Invasin/intimin_cell_adhesion"/>
</dbReference>
<dbReference type="EMBL" id="LMVM01000012">
    <property type="protein sequence ID" value="PAV05061.1"/>
    <property type="molecule type" value="Genomic_DNA"/>
</dbReference>
<evidence type="ECO:0000259" key="2">
    <source>
        <dbReference type="Pfam" id="PF13205"/>
    </source>
</evidence>
<dbReference type="InterPro" id="IPR032812">
    <property type="entry name" value="SbsA_Ig"/>
</dbReference>
<dbReference type="InterPro" id="IPR006626">
    <property type="entry name" value="PbH1"/>
</dbReference>
<evidence type="ECO:0000256" key="1">
    <source>
        <dbReference type="ARBA" id="ARBA00022729"/>
    </source>
</evidence>
<dbReference type="SUPFAM" id="SSF49373">
    <property type="entry name" value="Invasin/intimin cell-adhesion fragments"/>
    <property type="match status" value="1"/>
</dbReference>
<name>A0A2A2H6G9_METBR</name>
<evidence type="ECO:0000259" key="3">
    <source>
        <dbReference type="Pfam" id="PF13290"/>
    </source>
</evidence>
<sequence length="1620" mass="177240">MFGKIRMIMIFIFLLLSLLSIGAVSASGVASDDLGVYVAVNGSDDSGNGSSGNPYLTMKKAIDNSQNGSTIYLSRGNYSSISNTNLTINKSLTISARDNNVIFNGGNNSYFFNINNGSSLTLVGIDFYNANTSNFYFIAPILNYGTLNIVNCSFADNSGLRSGVLLNYGNLSIDSTNFISNQGNYTGAISNLGVSSIYNSNFSNNRALNKNYIFNSASTGSAVYNTGNLNVYSSNFVNNSIFSINSEFNQSLTKINFSSFKDNSILYIENSTGYVTSSYFENLINITKKGTLNISYSVILDYDFENATVNANCNWWGHNEKIPSFVNKWLILTFTSNNNNSIPGRINSTLNVSFKLRDSQGIHNLPLDVSSPECFVRLIADNGNFTNSEGYLINNSFSSIYCNNTIDTLIYANVADYYLKLTIGTGLSNQKIYVSNSGSDDNDGSLNSPLKSLSKAIGISLNGAVVYILSGNYLGDLNSNLLIAKNLTFTSFNGPVTFLRGNNIIFKVAGHGQLNLNGITFTASNPDIFVPIINSSGTLFINNCTIENLRGGNATYYTSMPYTVHFYQNQSIIFTSGPLFINNTVFSNLTEFVIKSGNLLNSKDYIPVNITISNSTFKNMSGIPRSVMSDNDPYPTYSLYLDGDLIRFDNCTFIDNSVTPIKTHTRYSTVINNSVFINNRGVMDNGNADDDVEMDYGNNTIMNSKFIDNKSPLRAYWTGYTSPLIEGVQNFINCSFENNKIVIINTWYSRADNISIYGCYFVNNTHVLGSQSQGDDDSEGIIFNGGNLTIEYSVFENNSAYYGGAIVNDNGGNFYINHTVFINNNANFGKDILNKNGYGYISNCWWGSNSGPAGDKVFSSIGEVLIENWVIMTLTTNGTSVTASLDKVTGQNGNISNLDGILPSREVLFAGKSLNSPLKLNLSANKASFDLLNQNGDLDVNATIDDQTVNLTVHSRDTILEINNTVVYGKNNVYNFILRNINGYLITNQTVKFIIKNQTGIIGNYTVTTDDKGKGQIVINNSIGDYKIELLYNGDGYFNPSSANATMKVMPYYTDIFVINNQTFYGKNNVFYITLDDNNGNPVSGETIKFIITNNGKNTTCYSITDDYGQGSFLLNLSKGSYGVEIIFAGDEWHMSCNYTTKFTVAPISSVVELEVDHLYGRGNPFTVKLTDKNGNVLKGESIVLTISQGNKSDSYNLTTNDYGIAGLMINLTPGNYNVSAKFRGDNLNLGNTTSGHLLIEKVGTKLSTDSIFNFSSKNSILKIKLTDIYNRPLSGEFVNITISNLDYNKAYTVLTDNEGIASLAVNIPAGNYIVVANFSGNEWYGSTFTGSTLIVKDINQIKATKISFKLDNGVFLINLTDAGGNAVANRIITLNIVQEGLNSTLYNKTDSKGLVKFSAPTYPAYYNIFYSFSGDDSYMGSTGFTKLKITQDTVAPTASVNVPGGLYNVSKAITLKMSEAGTIYYTLNGKTPTTSNARYSKAINMASTHTLKFFAVDKAGNKSPVYTAVYTIDKAAPKVSVVSPKSGSTGISRSKTIAIRTSESVFKSTNWSKVYVKNLKTGKKVKVTIKISGNHIYITTSKKSAYTWYQVYIPASAVKDKAGNKLAKAYTWKFKTGKY</sequence>
<dbReference type="InterPro" id="IPR059177">
    <property type="entry name" value="GH29D-like_dom"/>
</dbReference>
<evidence type="ECO:0000313" key="4">
    <source>
        <dbReference type="EMBL" id="PAV05061.1"/>
    </source>
</evidence>
<dbReference type="OrthoDB" id="78096at2157"/>
<protein>
    <submittedName>
        <fullName evidence="4">Uncharacterized protein</fullName>
    </submittedName>
</protein>
<dbReference type="Gene3D" id="2.160.20.10">
    <property type="entry name" value="Single-stranded right-handed beta-helix, Pectin lyase-like"/>
    <property type="match status" value="2"/>
</dbReference>
<feature type="domain" description="GH29D-like beta-sandwich" evidence="3">
    <location>
        <begin position="1444"/>
        <end position="1508"/>
    </location>
</feature>
<gene>
    <name evidence="4" type="ORF">ASJ80_12235</name>
</gene>
<dbReference type="Pfam" id="PF13205">
    <property type="entry name" value="Big_5"/>
    <property type="match status" value="1"/>
</dbReference>
<organism evidence="4 5">
    <name type="scientific">Methanobacterium bryantii</name>
    <dbReference type="NCBI Taxonomy" id="2161"/>
    <lineage>
        <taxon>Archaea</taxon>
        <taxon>Methanobacteriati</taxon>
        <taxon>Methanobacteriota</taxon>
        <taxon>Methanomada group</taxon>
        <taxon>Methanobacteria</taxon>
        <taxon>Methanobacteriales</taxon>
        <taxon>Methanobacteriaceae</taxon>
        <taxon>Methanobacterium</taxon>
    </lineage>
</organism>